<name>A0AAD7SAX3_9TELE</name>
<keyword evidence="6" id="KW-0358">Heparin-binding</keyword>
<evidence type="ECO:0000256" key="9">
    <source>
        <dbReference type="ARBA" id="ARBA00023180"/>
    </source>
</evidence>
<evidence type="ECO:0000256" key="11">
    <source>
        <dbReference type="SAM" id="MobiDB-lite"/>
    </source>
</evidence>
<evidence type="ECO:0000259" key="12">
    <source>
        <dbReference type="PROSITE" id="PS50024"/>
    </source>
</evidence>
<reference evidence="13" key="1">
    <citation type="journal article" date="2023" name="Science">
        <title>Genome structures resolve the early diversification of teleost fishes.</title>
        <authorList>
            <person name="Parey E."/>
            <person name="Louis A."/>
            <person name="Montfort J."/>
            <person name="Bouchez O."/>
            <person name="Roques C."/>
            <person name="Iampietro C."/>
            <person name="Lluch J."/>
            <person name="Castinel A."/>
            <person name="Donnadieu C."/>
            <person name="Desvignes T."/>
            <person name="Floi Bucao C."/>
            <person name="Jouanno E."/>
            <person name="Wen M."/>
            <person name="Mejri S."/>
            <person name="Dirks R."/>
            <person name="Jansen H."/>
            <person name="Henkel C."/>
            <person name="Chen W.J."/>
            <person name="Zahm M."/>
            <person name="Cabau C."/>
            <person name="Klopp C."/>
            <person name="Thompson A.W."/>
            <person name="Robinson-Rechavi M."/>
            <person name="Braasch I."/>
            <person name="Lecointre G."/>
            <person name="Bobe J."/>
            <person name="Postlethwait J.H."/>
            <person name="Berthelot C."/>
            <person name="Roest Crollius H."/>
            <person name="Guiguen Y."/>
        </authorList>
    </citation>
    <scope>NUCLEOTIDE SEQUENCE</scope>
    <source>
        <strain evidence="13">NC1722</strain>
    </source>
</reference>
<feature type="region of interest" description="Disordered" evidence="11">
    <location>
        <begin position="444"/>
        <end position="463"/>
    </location>
</feature>
<dbReference type="Gene3D" id="3.30.70.960">
    <property type="entry name" value="SEA domain"/>
    <property type="match status" value="1"/>
</dbReference>
<dbReference type="PANTHER" id="PTHR12199:SF4">
    <property type="entry name" value="INTERPHOTORECEPTOR MATRIX PROTEOGLYCAN 2"/>
    <property type="match status" value="1"/>
</dbReference>
<comment type="caution">
    <text evidence="13">The sequence shown here is derived from an EMBL/GenBank/DDBJ whole genome shotgun (WGS) entry which is preliminary data.</text>
</comment>
<organism evidence="13 14">
    <name type="scientific">Aldrovandia affinis</name>
    <dbReference type="NCBI Taxonomy" id="143900"/>
    <lineage>
        <taxon>Eukaryota</taxon>
        <taxon>Metazoa</taxon>
        <taxon>Chordata</taxon>
        <taxon>Craniata</taxon>
        <taxon>Vertebrata</taxon>
        <taxon>Euteleostomi</taxon>
        <taxon>Actinopterygii</taxon>
        <taxon>Neopterygii</taxon>
        <taxon>Teleostei</taxon>
        <taxon>Notacanthiformes</taxon>
        <taxon>Halosauridae</taxon>
        <taxon>Aldrovandia</taxon>
    </lineage>
</organism>
<dbReference type="GO" id="GO:0001917">
    <property type="term" value="C:photoreceptor inner segment"/>
    <property type="evidence" value="ECO:0007669"/>
    <property type="project" value="UniProtKB-SubCell"/>
</dbReference>
<keyword evidence="5" id="KW-0272">Extracellular matrix</keyword>
<evidence type="ECO:0000256" key="8">
    <source>
        <dbReference type="ARBA" id="ARBA00022737"/>
    </source>
</evidence>
<keyword evidence="8" id="KW-0677">Repeat</keyword>
<keyword evidence="10" id="KW-0966">Cell projection</keyword>
<keyword evidence="7" id="KW-0732">Signal</keyword>
<evidence type="ECO:0000256" key="4">
    <source>
        <dbReference type="ARBA" id="ARBA00022525"/>
    </source>
</evidence>
<accession>A0AAD7SAX3</accession>
<evidence type="ECO:0000256" key="6">
    <source>
        <dbReference type="ARBA" id="ARBA00022674"/>
    </source>
</evidence>
<dbReference type="InterPro" id="IPR036364">
    <property type="entry name" value="SEA_dom_sf"/>
</dbReference>
<dbReference type="AlphaFoldDB" id="A0AAD7SAX3"/>
<evidence type="ECO:0000256" key="2">
    <source>
        <dbReference type="ARBA" id="ARBA00004504"/>
    </source>
</evidence>
<dbReference type="Proteomes" id="UP001221898">
    <property type="component" value="Unassembled WGS sequence"/>
</dbReference>
<evidence type="ECO:0000313" key="14">
    <source>
        <dbReference type="Proteomes" id="UP001221898"/>
    </source>
</evidence>
<dbReference type="GO" id="GO:0005540">
    <property type="term" value="F:hyaluronic acid binding"/>
    <property type="evidence" value="ECO:0007669"/>
    <property type="project" value="TreeGrafter"/>
</dbReference>
<dbReference type="SMART" id="SM00200">
    <property type="entry name" value="SEA"/>
    <property type="match status" value="1"/>
</dbReference>
<keyword evidence="9" id="KW-0325">Glycoprotein</keyword>
<sequence length="463" mass="51544">MPNYKSWNEDRGGISRRKRNVLFPSGVKLCAQETAEQAIANHLDYFHLRVCQETVWEAFKIFWDRLPERDEYQNWMTMCREGRASTLDIGTNFSKSPEHVSLVQSVSAGREEIISVLWPETSTLGLSPEVTLTGSLDVTQEVTVGGAEEAIMEVVQEVNLGAMSGITVGSQDAINKVEEDTITNEIEAENFARPARPLREQVVELSIQLKGETYSDALRDSSSPYYQRLAQQFTEKIEDAFERLPGFKSVAVLEFRPQRGSKGDSAVVVHYVVTLEVDGGITKETMDYINLQSNLVGDSYPALEERPTMVYTITDFRNYITEALHKENFIGNSTLAVDPDSLQLENVEALLPPGVSNPSNPADDNMDNALEARKLPNMPGQDLDSNDIFNSGFSKDDFLLDPIHSYNPWMGSQGLVPNPNDVIAVDESPTLPPPVFPDRTFDMNIESTPKSENITPVPNDGSE</sequence>
<keyword evidence="14" id="KW-1185">Reference proteome</keyword>
<evidence type="ECO:0000256" key="3">
    <source>
        <dbReference type="ARBA" id="ARBA00004593"/>
    </source>
</evidence>
<dbReference type="Pfam" id="PF01390">
    <property type="entry name" value="SEA"/>
    <property type="match status" value="1"/>
</dbReference>
<dbReference type="GO" id="GO:0001750">
    <property type="term" value="C:photoreceptor outer segment"/>
    <property type="evidence" value="ECO:0007669"/>
    <property type="project" value="UniProtKB-SubCell"/>
</dbReference>
<evidence type="ECO:0000256" key="10">
    <source>
        <dbReference type="ARBA" id="ARBA00023273"/>
    </source>
</evidence>
<dbReference type="EMBL" id="JAINUG010000094">
    <property type="protein sequence ID" value="KAJ8397971.1"/>
    <property type="molecule type" value="Genomic_DNA"/>
</dbReference>
<dbReference type="InterPro" id="IPR039861">
    <property type="entry name" value="IMPG"/>
</dbReference>
<dbReference type="GO" id="GO:0007601">
    <property type="term" value="P:visual perception"/>
    <property type="evidence" value="ECO:0007669"/>
    <property type="project" value="InterPro"/>
</dbReference>
<dbReference type="GO" id="GO:0008201">
    <property type="term" value="F:heparin binding"/>
    <property type="evidence" value="ECO:0007669"/>
    <property type="project" value="UniProtKB-KW"/>
</dbReference>
<keyword evidence="4" id="KW-0964">Secreted</keyword>
<evidence type="ECO:0000256" key="5">
    <source>
        <dbReference type="ARBA" id="ARBA00022530"/>
    </source>
</evidence>
<evidence type="ECO:0000256" key="7">
    <source>
        <dbReference type="ARBA" id="ARBA00022729"/>
    </source>
</evidence>
<dbReference type="InterPro" id="IPR000082">
    <property type="entry name" value="SEA_dom"/>
</dbReference>
<dbReference type="SUPFAM" id="SSF82671">
    <property type="entry name" value="SEA domain"/>
    <property type="match status" value="1"/>
</dbReference>
<feature type="compositionally biased region" description="Polar residues" evidence="11">
    <location>
        <begin position="445"/>
        <end position="456"/>
    </location>
</feature>
<gene>
    <name evidence="13" type="ORF">AAFF_G00433180</name>
</gene>
<feature type="domain" description="SEA" evidence="12">
    <location>
        <begin position="199"/>
        <end position="325"/>
    </location>
</feature>
<dbReference type="PROSITE" id="PS50024">
    <property type="entry name" value="SEA"/>
    <property type="match status" value="1"/>
</dbReference>
<protein>
    <recommendedName>
        <fullName evidence="12">SEA domain-containing protein</fullName>
    </recommendedName>
</protein>
<evidence type="ECO:0000313" key="13">
    <source>
        <dbReference type="EMBL" id="KAJ8397971.1"/>
    </source>
</evidence>
<comment type="subcellular location">
    <subcellularLocation>
        <location evidence="2">Cell projection</location>
        <location evidence="2">Cilium</location>
        <location evidence="2">Photoreceptor outer segment</location>
    </subcellularLocation>
    <subcellularLocation>
        <location evidence="1">Photoreceptor inner segment</location>
    </subcellularLocation>
    <subcellularLocation>
        <location evidence="3">Secreted</location>
        <location evidence="3">Extracellular space</location>
        <location evidence="3">Extracellular matrix</location>
        <location evidence="3">Interphotoreceptor matrix</location>
    </subcellularLocation>
</comment>
<dbReference type="GO" id="GO:0033165">
    <property type="term" value="C:interphotoreceptor matrix"/>
    <property type="evidence" value="ECO:0007669"/>
    <property type="project" value="UniProtKB-SubCell"/>
</dbReference>
<dbReference type="PANTHER" id="PTHR12199">
    <property type="entry name" value="INTERPHOTORECEPTOR MATRIX PROTEOGLYCAN"/>
    <property type="match status" value="1"/>
</dbReference>
<proteinExistence type="predicted"/>
<evidence type="ECO:0000256" key="1">
    <source>
        <dbReference type="ARBA" id="ARBA00004437"/>
    </source>
</evidence>